<dbReference type="EMBL" id="JAZGSY010000024">
    <property type="protein sequence ID" value="KAL1843102.1"/>
    <property type="molecule type" value="Genomic_DNA"/>
</dbReference>
<dbReference type="EC" id="4.4.1.17" evidence="4"/>
<dbReference type="Proteomes" id="UP001583172">
    <property type="component" value="Unassembled WGS sequence"/>
</dbReference>
<dbReference type="Pfam" id="PF13489">
    <property type="entry name" value="Methyltransf_23"/>
    <property type="match status" value="1"/>
</dbReference>
<dbReference type="Gene3D" id="3.40.50.150">
    <property type="entry name" value="Vaccinia Virus protein VP39"/>
    <property type="match status" value="1"/>
</dbReference>
<dbReference type="SUPFAM" id="SSF53335">
    <property type="entry name" value="S-adenosyl-L-methionine-dependent methyltransferases"/>
    <property type="match status" value="1"/>
</dbReference>
<feature type="region of interest" description="Disordered" evidence="12">
    <location>
        <begin position="725"/>
        <end position="745"/>
    </location>
</feature>
<dbReference type="SUPFAM" id="SSF56112">
    <property type="entry name" value="Protein kinase-like (PK-like)"/>
    <property type="match status" value="1"/>
</dbReference>
<dbReference type="InterPro" id="IPR004147">
    <property type="entry name" value="ABC1_dom"/>
</dbReference>
<protein>
    <recommendedName>
        <fullName evidence="4">holocytochrome-c synthase</fullName>
        <ecNumber evidence="4">4.4.1.17</ecNumber>
    </recommendedName>
</protein>
<comment type="subcellular location">
    <subcellularLocation>
        <location evidence="1">Mitochondrion inner membrane</location>
    </subcellularLocation>
</comment>
<keyword evidence="15" id="KW-1185">Reference proteome</keyword>
<evidence type="ECO:0000256" key="11">
    <source>
        <dbReference type="ARBA" id="ARBA00023239"/>
    </source>
</evidence>
<dbReference type="Pfam" id="PF03109">
    <property type="entry name" value="ABC1"/>
    <property type="match status" value="2"/>
</dbReference>
<comment type="caution">
    <text evidence="14">The sequence shown here is derived from an EMBL/GenBank/DDBJ whole genome shotgun (WGS) entry which is preliminary data.</text>
</comment>
<keyword evidence="10" id="KW-0472">Membrane</keyword>
<keyword evidence="8" id="KW-0408">Iron</keyword>
<dbReference type="PANTHER" id="PTHR45890:SF1">
    <property type="entry name" value="AARF DOMAIN CONTAINING KINASE 2"/>
    <property type="match status" value="1"/>
</dbReference>
<dbReference type="CDD" id="cd02440">
    <property type="entry name" value="AdoMet_MTases"/>
    <property type="match status" value="1"/>
</dbReference>
<reference evidence="14 15" key="1">
    <citation type="journal article" date="2024" name="Commun. Biol.">
        <title>Comparative genomic analysis of thermophilic fungi reveals convergent evolutionary adaptations and gene losses.</title>
        <authorList>
            <person name="Steindorff A.S."/>
            <person name="Aguilar-Pontes M.V."/>
            <person name="Robinson A.J."/>
            <person name="Andreopoulos B."/>
            <person name="LaButti K."/>
            <person name="Kuo A."/>
            <person name="Mondo S."/>
            <person name="Riley R."/>
            <person name="Otillar R."/>
            <person name="Haridas S."/>
            <person name="Lipzen A."/>
            <person name="Grimwood J."/>
            <person name="Schmutz J."/>
            <person name="Clum A."/>
            <person name="Reid I.D."/>
            <person name="Moisan M.C."/>
            <person name="Butler G."/>
            <person name="Nguyen T.T.M."/>
            <person name="Dewar K."/>
            <person name="Conant G."/>
            <person name="Drula E."/>
            <person name="Henrissat B."/>
            <person name="Hansel C."/>
            <person name="Singer S."/>
            <person name="Hutchinson M.I."/>
            <person name="de Vries R.P."/>
            <person name="Natvig D.O."/>
            <person name="Powell A.J."/>
            <person name="Tsang A."/>
            <person name="Grigoriev I.V."/>
        </authorList>
    </citation>
    <scope>NUCLEOTIDE SEQUENCE [LARGE SCALE GENOMIC DNA]</scope>
    <source>
        <strain evidence="14 15">CBS 620.91</strain>
    </source>
</reference>
<sequence length="1291" mass="145184">MRLAPNLGRLFSSQSCPRNFSTYARPRFGPQQPCKTRGGAPRTLLAAAGTGLTAAAFFELSEKGTASPTDTGERCMLEASRAEIGKTPARKEDGIAASLPRRILIVLDLYVWEPLCTGFRFLQLVTIFVPVILTVPAIWVGRRVPERDNERSGSLWWYGFLVQAMEWAGPAFIKVLSHWIPRDTCLDFELCDIMSKLHSNAPAHSLHATKRIIREAFNGRDFDDIFDEFEEEPLGVGAIAQVYKAKLKPDLARPGDADITEAPADLRHAVKKNVGTVLKSTPRRVPSSYVAVKVQHPGVERTVRRDLRIMRFFASLLNAIPTMEWLSLPDEVDQFGEMMKLQLDMRIEAANLSRFRQNFKDRTTAWFPFPYTDFCTRYVLIEEFAHGIPLADFLANGGGVFQHDIATEGLDAFLRMLLLDNFVHADLHPGNIMVRFYEAERPSLPLRRSTCQNPGMESQTDVTEKVLSRLRPHRHNRDLWLAELEKLDREGFRPQLIFIDTGLVTELNDINRRNFLDLFRAVAEFDGYKAGHLMCERCRQPDAVLDKEVFALKMQHLVLGVKSKTLALGTVKIGDILQQVLQMVRQHHVRLEGDFVNVVISILLLEGIGRSLDPDVDLLSSSLPILRQLGTQSGREMVKEGDFAMLKIWVGLETRRFMKASAEDSGGAPPPGCPMHKATTEAFKSAAAPSSSAPSSCPVPHGNPSANAALSSCPVPHGNPAANAALSSSCPVPHETPSSTQDEPSLFSKLNPLNYMFHSISQERAPNQTYALPTTRDESSIPRGTGEGNWEYPSPQQMYNALLRKGYTDTDITAVESMVAVHNFLNEGAWSEIVEWERRFARGLGRGWAVSRRGEENAELELRRFEAREGGQVSPTLIRFQGRPKDLTPKAAILQMLGRVYPSKFATEPPFDRHDWYVSREADGQKKEVRYVIDFYSAPPEPTGEPVFYLDPEPDVEQEDHEKKSMTDISHYSVDLSVDHDHGDDESTYSGSLSASSVSVSSSVYEFVEENGRTFHKYKAGKYFLPNDEKEQTRLDFQHNISKILLGGKLWLAPVENPKRVLDLGTGTGIWAIEFAEQHPNSEVLGTDLSPIQPAYVPPNCRFEIDDVDDHWVFAHKFDYIHGRYLLPFIKKNWDVLFKDIYDNLNPGGWVEFQETIPYFQSVDNSIEGTALQRWNTLLLEGIQKTGRSATEALRCRNYLANAGFTNIGEKKLAVPMNAWAKGKDQKAIGQMQMVNNLEGIDGITVTVFTKVLGWTKEDVEKFLVDVKRDLKNKRIHGYLTVILVWGQKPL</sequence>
<accession>A0ABR3VML2</accession>
<dbReference type="InterPro" id="IPR011009">
    <property type="entry name" value="Kinase-like_dom_sf"/>
</dbReference>
<evidence type="ECO:0000256" key="7">
    <source>
        <dbReference type="ARBA" id="ARBA00022792"/>
    </source>
</evidence>
<proteinExistence type="inferred from homology"/>
<dbReference type="Pfam" id="PF01265">
    <property type="entry name" value="Cyto_heme_lyase"/>
    <property type="match status" value="1"/>
</dbReference>
<comment type="similarity">
    <text evidence="2">Belongs to the cytochrome c-type heme lyase family.</text>
</comment>
<keyword evidence="6" id="KW-0479">Metal-binding</keyword>
<keyword evidence="11" id="KW-0456">Lyase</keyword>
<feature type="domain" description="ABC1 atypical kinase-like" evidence="13">
    <location>
        <begin position="288"/>
        <end position="435"/>
    </location>
</feature>
<feature type="compositionally biased region" description="Polar residues" evidence="12">
    <location>
        <begin position="725"/>
        <end position="743"/>
    </location>
</feature>
<name>A0ABR3VML2_HUMIN</name>
<dbReference type="CDD" id="cd13971">
    <property type="entry name" value="ADCK2-like"/>
    <property type="match status" value="1"/>
</dbReference>
<keyword evidence="7" id="KW-0999">Mitochondrion inner membrane</keyword>
<keyword evidence="9" id="KW-0496">Mitochondrion</keyword>
<evidence type="ECO:0000256" key="6">
    <source>
        <dbReference type="ARBA" id="ARBA00022723"/>
    </source>
</evidence>
<evidence type="ECO:0000256" key="9">
    <source>
        <dbReference type="ARBA" id="ARBA00023128"/>
    </source>
</evidence>
<evidence type="ECO:0000313" key="15">
    <source>
        <dbReference type="Proteomes" id="UP001583172"/>
    </source>
</evidence>
<evidence type="ECO:0000256" key="8">
    <source>
        <dbReference type="ARBA" id="ARBA00023004"/>
    </source>
</evidence>
<evidence type="ECO:0000256" key="12">
    <source>
        <dbReference type="SAM" id="MobiDB-lite"/>
    </source>
</evidence>
<evidence type="ECO:0000256" key="3">
    <source>
        <dbReference type="ARBA" id="ARBA00009670"/>
    </source>
</evidence>
<dbReference type="InterPro" id="IPR044095">
    <property type="entry name" value="ADCK2_dom"/>
</dbReference>
<dbReference type="PANTHER" id="PTHR45890">
    <property type="entry name" value="AARF DOMAIN CONTAINING KINASE 2 (PREDICTED)"/>
    <property type="match status" value="1"/>
</dbReference>
<evidence type="ECO:0000256" key="4">
    <source>
        <dbReference type="ARBA" id="ARBA00012218"/>
    </source>
</evidence>
<dbReference type="InterPro" id="IPR000511">
    <property type="entry name" value="Holocyt_c/c1_synthase"/>
</dbReference>
<evidence type="ECO:0000313" key="14">
    <source>
        <dbReference type="EMBL" id="KAL1843102.1"/>
    </source>
</evidence>
<evidence type="ECO:0000256" key="1">
    <source>
        <dbReference type="ARBA" id="ARBA00004273"/>
    </source>
</evidence>
<dbReference type="PROSITE" id="PS00822">
    <property type="entry name" value="CYTO_HEME_LYASE_2"/>
    <property type="match status" value="1"/>
</dbReference>
<dbReference type="InterPro" id="IPR029063">
    <property type="entry name" value="SAM-dependent_MTases_sf"/>
</dbReference>
<dbReference type="InterPro" id="IPR052402">
    <property type="entry name" value="ADCK_kinase"/>
</dbReference>
<evidence type="ECO:0000259" key="13">
    <source>
        <dbReference type="Pfam" id="PF03109"/>
    </source>
</evidence>
<evidence type="ECO:0000256" key="10">
    <source>
        <dbReference type="ARBA" id="ARBA00023136"/>
    </source>
</evidence>
<comment type="similarity">
    <text evidence="3">Belongs to the protein kinase superfamily. ADCK protein kinase family.</text>
</comment>
<feature type="region of interest" description="Disordered" evidence="12">
    <location>
        <begin position="774"/>
        <end position="793"/>
    </location>
</feature>
<organism evidence="14 15">
    <name type="scientific">Humicola insolens</name>
    <name type="common">Soft-rot fungus</name>
    <dbReference type="NCBI Taxonomy" id="85995"/>
    <lineage>
        <taxon>Eukaryota</taxon>
        <taxon>Fungi</taxon>
        <taxon>Dikarya</taxon>
        <taxon>Ascomycota</taxon>
        <taxon>Pezizomycotina</taxon>
        <taxon>Sordariomycetes</taxon>
        <taxon>Sordariomycetidae</taxon>
        <taxon>Sordariales</taxon>
        <taxon>Chaetomiaceae</taxon>
        <taxon>Mycothermus</taxon>
    </lineage>
</organism>
<feature type="domain" description="ABC1 atypical kinase-like" evidence="13">
    <location>
        <begin position="196"/>
        <end position="248"/>
    </location>
</feature>
<dbReference type="PROSITE" id="PS00821">
    <property type="entry name" value="CYTO_HEME_LYASE_1"/>
    <property type="match status" value="1"/>
</dbReference>
<evidence type="ECO:0000256" key="2">
    <source>
        <dbReference type="ARBA" id="ARBA00007255"/>
    </source>
</evidence>
<keyword evidence="5" id="KW-0349">Heme</keyword>
<evidence type="ECO:0000256" key="5">
    <source>
        <dbReference type="ARBA" id="ARBA00022617"/>
    </source>
</evidence>
<gene>
    <name evidence="14" type="ORF">VTJ49DRAFT_3049</name>
</gene>